<organism evidence="2 3">
    <name type="scientific">Morococcus cerebrosus</name>
    <dbReference type="NCBI Taxonomy" id="1056807"/>
    <lineage>
        <taxon>Bacteria</taxon>
        <taxon>Pseudomonadati</taxon>
        <taxon>Pseudomonadota</taxon>
        <taxon>Betaproteobacteria</taxon>
        <taxon>Neisseriales</taxon>
        <taxon>Neisseriaceae</taxon>
        <taxon>Morococcus</taxon>
    </lineage>
</organism>
<feature type="transmembrane region" description="Helical" evidence="1">
    <location>
        <begin position="21"/>
        <end position="37"/>
    </location>
</feature>
<evidence type="ECO:0000256" key="1">
    <source>
        <dbReference type="SAM" id="Phobius"/>
    </source>
</evidence>
<evidence type="ECO:0000313" key="3">
    <source>
        <dbReference type="Proteomes" id="UP000031390"/>
    </source>
</evidence>
<dbReference type="EMBL" id="JUFZ01000105">
    <property type="protein sequence ID" value="KIC06367.1"/>
    <property type="molecule type" value="Genomic_DNA"/>
</dbReference>
<comment type="caution">
    <text evidence="2">The sequence shown here is derived from an EMBL/GenBank/DDBJ whole genome shotgun (WGS) entry which is preliminary data.</text>
</comment>
<reference evidence="2 3" key="1">
    <citation type="submission" date="2014-12" db="EMBL/GenBank/DDBJ databases">
        <title>Genome sequence of Morococcus cerebrosus.</title>
        <authorList>
            <person name="Shin S.-K."/>
            <person name="Yi H."/>
        </authorList>
    </citation>
    <scope>NUCLEOTIDE SEQUENCE [LARGE SCALE GENOMIC DNA]</scope>
    <source>
        <strain evidence="2 3">CIP 81.93</strain>
    </source>
</reference>
<dbReference type="AlphaFoldDB" id="A0A0C1GWZ9"/>
<evidence type="ECO:0000313" key="2">
    <source>
        <dbReference type="EMBL" id="KIC06367.1"/>
    </source>
</evidence>
<gene>
    <name evidence="2" type="ORF">MCC93_21760</name>
</gene>
<name>A0A0C1GWZ9_9NEIS</name>
<dbReference type="Proteomes" id="UP000031390">
    <property type="component" value="Unassembled WGS sequence"/>
</dbReference>
<keyword evidence="1" id="KW-1133">Transmembrane helix</keyword>
<protein>
    <submittedName>
        <fullName evidence="2">Uncharacterized protein</fullName>
    </submittedName>
</protein>
<keyword evidence="1" id="KW-0472">Membrane</keyword>
<proteinExistence type="predicted"/>
<keyword evidence="1" id="KW-0812">Transmembrane</keyword>
<accession>A0A0C1GWZ9</accession>
<sequence length="53" mass="6003">MGLSYAKHRNGHTTAYLDPQLCFTIYILIIIFIHYAIKENGSKGTIVLTSVYI</sequence>